<comment type="caution">
    <text evidence="2">The sequence shown here is derived from an EMBL/GenBank/DDBJ whole genome shotgun (WGS) entry which is preliminary data.</text>
</comment>
<name>A0A7J0FCB6_9ERIC</name>
<feature type="transmembrane region" description="Helical" evidence="1">
    <location>
        <begin position="20"/>
        <end position="42"/>
    </location>
</feature>
<dbReference type="AlphaFoldDB" id="A0A7J0FCB6"/>
<evidence type="ECO:0000256" key="1">
    <source>
        <dbReference type="SAM" id="Phobius"/>
    </source>
</evidence>
<keyword evidence="1" id="KW-1133">Transmembrane helix</keyword>
<keyword evidence="3" id="KW-1185">Reference proteome</keyword>
<accession>A0A7J0FCB6</accession>
<evidence type="ECO:0000313" key="2">
    <source>
        <dbReference type="EMBL" id="GFY96321.1"/>
    </source>
</evidence>
<keyword evidence="1" id="KW-0812">Transmembrane</keyword>
<proteinExistence type="predicted"/>
<dbReference type="EMBL" id="BJWL01000011">
    <property type="protein sequence ID" value="GFY96321.1"/>
    <property type="molecule type" value="Genomic_DNA"/>
</dbReference>
<organism evidence="2 3">
    <name type="scientific">Actinidia rufa</name>
    <dbReference type="NCBI Taxonomy" id="165716"/>
    <lineage>
        <taxon>Eukaryota</taxon>
        <taxon>Viridiplantae</taxon>
        <taxon>Streptophyta</taxon>
        <taxon>Embryophyta</taxon>
        <taxon>Tracheophyta</taxon>
        <taxon>Spermatophyta</taxon>
        <taxon>Magnoliopsida</taxon>
        <taxon>eudicotyledons</taxon>
        <taxon>Gunneridae</taxon>
        <taxon>Pentapetalae</taxon>
        <taxon>asterids</taxon>
        <taxon>Ericales</taxon>
        <taxon>Actinidiaceae</taxon>
        <taxon>Actinidia</taxon>
    </lineage>
</organism>
<sequence>METISMEEGFYEKWVGVTLLQTSILEFMIVLGLCGVLVAILATVPKGECYWVGVVSESKEPYGGEEANSLRHDLAE</sequence>
<reference evidence="2 3" key="1">
    <citation type="submission" date="2019-07" db="EMBL/GenBank/DDBJ databases">
        <title>De Novo Assembly of kiwifruit Actinidia rufa.</title>
        <authorList>
            <person name="Sugita-Konishi S."/>
            <person name="Sato K."/>
            <person name="Mori E."/>
            <person name="Abe Y."/>
            <person name="Kisaki G."/>
            <person name="Hamano K."/>
            <person name="Suezawa K."/>
            <person name="Otani M."/>
            <person name="Fukuda T."/>
            <person name="Manabe T."/>
            <person name="Gomi K."/>
            <person name="Tabuchi M."/>
            <person name="Akimitsu K."/>
            <person name="Kataoka I."/>
        </authorList>
    </citation>
    <scope>NUCLEOTIDE SEQUENCE [LARGE SCALE GENOMIC DNA]</scope>
    <source>
        <strain evidence="3">cv. Fuchu</strain>
    </source>
</reference>
<gene>
    <name evidence="2" type="ORF">Acr_11g0006270</name>
</gene>
<dbReference type="Proteomes" id="UP000585474">
    <property type="component" value="Unassembled WGS sequence"/>
</dbReference>
<protein>
    <submittedName>
        <fullName evidence="2">Uncharacterized protein</fullName>
    </submittedName>
</protein>
<keyword evidence="1" id="KW-0472">Membrane</keyword>
<evidence type="ECO:0000313" key="3">
    <source>
        <dbReference type="Proteomes" id="UP000585474"/>
    </source>
</evidence>